<protein>
    <submittedName>
        <fullName evidence="1">Uncharacterized protein</fullName>
    </submittedName>
</protein>
<name>A0A0E9U783_ANGAN</name>
<evidence type="ECO:0000313" key="1">
    <source>
        <dbReference type="EMBL" id="JAH61607.1"/>
    </source>
</evidence>
<reference evidence="1" key="2">
    <citation type="journal article" date="2015" name="Fish Shellfish Immunol.">
        <title>Early steps in the European eel (Anguilla anguilla)-Vibrio vulnificus interaction in the gills: Role of the RtxA13 toxin.</title>
        <authorList>
            <person name="Callol A."/>
            <person name="Pajuelo D."/>
            <person name="Ebbesson L."/>
            <person name="Teles M."/>
            <person name="MacKenzie S."/>
            <person name="Amaro C."/>
        </authorList>
    </citation>
    <scope>NUCLEOTIDE SEQUENCE</scope>
</reference>
<dbReference type="AlphaFoldDB" id="A0A0E9U783"/>
<organism evidence="1">
    <name type="scientific">Anguilla anguilla</name>
    <name type="common">European freshwater eel</name>
    <name type="synonym">Muraena anguilla</name>
    <dbReference type="NCBI Taxonomy" id="7936"/>
    <lineage>
        <taxon>Eukaryota</taxon>
        <taxon>Metazoa</taxon>
        <taxon>Chordata</taxon>
        <taxon>Craniata</taxon>
        <taxon>Vertebrata</taxon>
        <taxon>Euteleostomi</taxon>
        <taxon>Actinopterygii</taxon>
        <taxon>Neopterygii</taxon>
        <taxon>Teleostei</taxon>
        <taxon>Anguilliformes</taxon>
        <taxon>Anguillidae</taxon>
        <taxon>Anguilla</taxon>
    </lineage>
</organism>
<accession>A0A0E9U783</accession>
<reference evidence="1" key="1">
    <citation type="submission" date="2014-11" db="EMBL/GenBank/DDBJ databases">
        <authorList>
            <person name="Amaro Gonzalez C."/>
        </authorList>
    </citation>
    <scope>NUCLEOTIDE SEQUENCE</scope>
</reference>
<sequence length="39" mass="4857">MSFQKILSCYNMFNFRPMMLHLCLRYSRFRSYLRCAVTK</sequence>
<dbReference type="EMBL" id="GBXM01046970">
    <property type="protein sequence ID" value="JAH61607.1"/>
    <property type="molecule type" value="Transcribed_RNA"/>
</dbReference>
<proteinExistence type="predicted"/>